<keyword evidence="3" id="KW-1185">Reference proteome</keyword>
<sequence length="91" mass="10124">MVEPNAHVLVQSSHSTQSIKRASKALRTVSEGDDQFGVHDDVPSNTGRAPGWEPQPLERGPFERTLKAFFQQRHFVLDPAALVTEGENWVS</sequence>
<name>A0A4Y7TNR0_COPMI</name>
<dbReference type="EMBL" id="QPFP01000006">
    <property type="protein sequence ID" value="TEB35847.1"/>
    <property type="molecule type" value="Genomic_DNA"/>
</dbReference>
<evidence type="ECO:0000256" key="1">
    <source>
        <dbReference type="SAM" id="MobiDB-lite"/>
    </source>
</evidence>
<evidence type="ECO:0000313" key="2">
    <source>
        <dbReference type="EMBL" id="TEB35847.1"/>
    </source>
</evidence>
<feature type="compositionally biased region" description="Polar residues" evidence="1">
    <location>
        <begin position="10"/>
        <end position="20"/>
    </location>
</feature>
<comment type="caution">
    <text evidence="2">The sequence shown here is derived from an EMBL/GenBank/DDBJ whole genome shotgun (WGS) entry which is preliminary data.</text>
</comment>
<gene>
    <name evidence="2" type="ORF">FA13DRAFT_1198459</name>
</gene>
<evidence type="ECO:0000313" key="3">
    <source>
        <dbReference type="Proteomes" id="UP000298030"/>
    </source>
</evidence>
<dbReference type="AlphaFoldDB" id="A0A4Y7TNR0"/>
<feature type="region of interest" description="Disordered" evidence="1">
    <location>
        <begin position="1"/>
        <end position="58"/>
    </location>
</feature>
<dbReference type="Proteomes" id="UP000298030">
    <property type="component" value="Unassembled WGS sequence"/>
</dbReference>
<accession>A0A4Y7TNR0</accession>
<protein>
    <submittedName>
        <fullName evidence="2">Uncharacterized protein</fullName>
    </submittedName>
</protein>
<reference evidence="2 3" key="1">
    <citation type="journal article" date="2019" name="Nat. Ecol. Evol.">
        <title>Megaphylogeny resolves global patterns of mushroom evolution.</title>
        <authorList>
            <person name="Varga T."/>
            <person name="Krizsan K."/>
            <person name="Foldi C."/>
            <person name="Dima B."/>
            <person name="Sanchez-Garcia M."/>
            <person name="Sanchez-Ramirez S."/>
            <person name="Szollosi G.J."/>
            <person name="Szarkandi J.G."/>
            <person name="Papp V."/>
            <person name="Albert L."/>
            <person name="Andreopoulos W."/>
            <person name="Angelini C."/>
            <person name="Antonin V."/>
            <person name="Barry K.W."/>
            <person name="Bougher N.L."/>
            <person name="Buchanan P."/>
            <person name="Buyck B."/>
            <person name="Bense V."/>
            <person name="Catcheside P."/>
            <person name="Chovatia M."/>
            <person name="Cooper J."/>
            <person name="Damon W."/>
            <person name="Desjardin D."/>
            <person name="Finy P."/>
            <person name="Geml J."/>
            <person name="Haridas S."/>
            <person name="Hughes K."/>
            <person name="Justo A."/>
            <person name="Karasinski D."/>
            <person name="Kautmanova I."/>
            <person name="Kiss B."/>
            <person name="Kocsube S."/>
            <person name="Kotiranta H."/>
            <person name="LaButti K.M."/>
            <person name="Lechner B.E."/>
            <person name="Liimatainen K."/>
            <person name="Lipzen A."/>
            <person name="Lukacs Z."/>
            <person name="Mihaltcheva S."/>
            <person name="Morgado L.N."/>
            <person name="Niskanen T."/>
            <person name="Noordeloos M.E."/>
            <person name="Ohm R.A."/>
            <person name="Ortiz-Santana B."/>
            <person name="Ovrebo C."/>
            <person name="Racz N."/>
            <person name="Riley R."/>
            <person name="Savchenko A."/>
            <person name="Shiryaev A."/>
            <person name="Soop K."/>
            <person name="Spirin V."/>
            <person name="Szebenyi C."/>
            <person name="Tomsovsky M."/>
            <person name="Tulloss R.E."/>
            <person name="Uehling J."/>
            <person name="Grigoriev I.V."/>
            <person name="Vagvolgyi C."/>
            <person name="Papp T."/>
            <person name="Martin F.M."/>
            <person name="Miettinen O."/>
            <person name="Hibbett D.S."/>
            <person name="Nagy L.G."/>
        </authorList>
    </citation>
    <scope>NUCLEOTIDE SEQUENCE [LARGE SCALE GENOMIC DNA]</scope>
    <source>
        <strain evidence="2 3">FP101781</strain>
    </source>
</reference>
<proteinExistence type="predicted"/>
<organism evidence="2 3">
    <name type="scientific">Coprinellus micaceus</name>
    <name type="common">Glistening ink-cap mushroom</name>
    <name type="synonym">Coprinus micaceus</name>
    <dbReference type="NCBI Taxonomy" id="71717"/>
    <lineage>
        <taxon>Eukaryota</taxon>
        <taxon>Fungi</taxon>
        <taxon>Dikarya</taxon>
        <taxon>Basidiomycota</taxon>
        <taxon>Agaricomycotina</taxon>
        <taxon>Agaricomycetes</taxon>
        <taxon>Agaricomycetidae</taxon>
        <taxon>Agaricales</taxon>
        <taxon>Agaricineae</taxon>
        <taxon>Psathyrellaceae</taxon>
        <taxon>Coprinellus</taxon>
    </lineage>
</organism>